<evidence type="ECO:0000313" key="4">
    <source>
        <dbReference type="Proteomes" id="UP001194468"/>
    </source>
</evidence>
<feature type="region of interest" description="Disordered" evidence="1">
    <location>
        <begin position="441"/>
        <end position="516"/>
    </location>
</feature>
<feature type="compositionally biased region" description="Basic residues" evidence="1">
    <location>
        <begin position="507"/>
        <end position="516"/>
    </location>
</feature>
<feature type="compositionally biased region" description="Polar residues" evidence="1">
    <location>
        <begin position="395"/>
        <end position="419"/>
    </location>
</feature>
<dbReference type="InterPro" id="IPR046521">
    <property type="entry name" value="DUF6698"/>
</dbReference>
<comment type="caution">
    <text evidence="3">The sequence shown here is derived from an EMBL/GenBank/DDBJ whole genome shotgun (WGS) entry which is preliminary data.</text>
</comment>
<feature type="compositionally biased region" description="Low complexity" evidence="1">
    <location>
        <begin position="455"/>
        <end position="472"/>
    </location>
</feature>
<name>A0AAD4BPI5_BOLED</name>
<reference evidence="3" key="2">
    <citation type="journal article" date="2020" name="Nat. Commun.">
        <title>Large-scale genome sequencing of mycorrhizal fungi provides insights into the early evolution of symbiotic traits.</title>
        <authorList>
            <person name="Miyauchi S."/>
            <person name="Kiss E."/>
            <person name="Kuo A."/>
            <person name="Drula E."/>
            <person name="Kohler A."/>
            <person name="Sanchez-Garcia M."/>
            <person name="Morin E."/>
            <person name="Andreopoulos B."/>
            <person name="Barry K.W."/>
            <person name="Bonito G."/>
            <person name="Buee M."/>
            <person name="Carver A."/>
            <person name="Chen C."/>
            <person name="Cichocki N."/>
            <person name="Clum A."/>
            <person name="Culley D."/>
            <person name="Crous P.W."/>
            <person name="Fauchery L."/>
            <person name="Girlanda M."/>
            <person name="Hayes R.D."/>
            <person name="Keri Z."/>
            <person name="LaButti K."/>
            <person name="Lipzen A."/>
            <person name="Lombard V."/>
            <person name="Magnuson J."/>
            <person name="Maillard F."/>
            <person name="Murat C."/>
            <person name="Nolan M."/>
            <person name="Ohm R.A."/>
            <person name="Pangilinan J."/>
            <person name="Pereira M.F."/>
            <person name="Perotto S."/>
            <person name="Peter M."/>
            <person name="Pfister S."/>
            <person name="Riley R."/>
            <person name="Sitrit Y."/>
            <person name="Stielow J.B."/>
            <person name="Szollosi G."/>
            <person name="Zifcakova L."/>
            <person name="Stursova M."/>
            <person name="Spatafora J.W."/>
            <person name="Tedersoo L."/>
            <person name="Vaario L.M."/>
            <person name="Yamada A."/>
            <person name="Yan M."/>
            <person name="Wang P."/>
            <person name="Xu J."/>
            <person name="Bruns T."/>
            <person name="Baldrian P."/>
            <person name="Vilgalys R."/>
            <person name="Dunand C."/>
            <person name="Henrissat B."/>
            <person name="Grigoriev I.V."/>
            <person name="Hibbett D."/>
            <person name="Nagy L.G."/>
            <person name="Martin F.M."/>
        </authorList>
    </citation>
    <scope>NUCLEOTIDE SEQUENCE</scope>
    <source>
        <strain evidence="3">BED1</strain>
    </source>
</reference>
<reference evidence="3" key="1">
    <citation type="submission" date="2019-10" db="EMBL/GenBank/DDBJ databases">
        <authorList>
            <consortium name="DOE Joint Genome Institute"/>
            <person name="Kuo A."/>
            <person name="Miyauchi S."/>
            <person name="Kiss E."/>
            <person name="Drula E."/>
            <person name="Kohler A."/>
            <person name="Sanchez-Garcia M."/>
            <person name="Andreopoulos B."/>
            <person name="Barry K.W."/>
            <person name="Bonito G."/>
            <person name="Buee M."/>
            <person name="Carver A."/>
            <person name="Chen C."/>
            <person name="Cichocki N."/>
            <person name="Clum A."/>
            <person name="Culley D."/>
            <person name="Crous P.W."/>
            <person name="Fauchery L."/>
            <person name="Girlanda M."/>
            <person name="Hayes R."/>
            <person name="Keri Z."/>
            <person name="LaButti K."/>
            <person name="Lipzen A."/>
            <person name="Lombard V."/>
            <person name="Magnuson J."/>
            <person name="Maillard F."/>
            <person name="Morin E."/>
            <person name="Murat C."/>
            <person name="Nolan M."/>
            <person name="Ohm R."/>
            <person name="Pangilinan J."/>
            <person name="Pereira M."/>
            <person name="Perotto S."/>
            <person name="Peter M."/>
            <person name="Riley R."/>
            <person name="Sitrit Y."/>
            <person name="Stielow B."/>
            <person name="Szollosi G."/>
            <person name="Zifcakova L."/>
            <person name="Stursova M."/>
            <person name="Spatafora J.W."/>
            <person name="Tedersoo L."/>
            <person name="Vaario L.-M."/>
            <person name="Yamada A."/>
            <person name="Yan M."/>
            <person name="Wang P."/>
            <person name="Xu J."/>
            <person name="Bruns T."/>
            <person name="Baldrian P."/>
            <person name="Vilgalys R."/>
            <person name="Henrissat B."/>
            <person name="Grigoriev I.V."/>
            <person name="Hibbett D."/>
            <person name="Nagy L.G."/>
            <person name="Martin F.M."/>
        </authorList>
    </citation>
    <scope>NUCLEOTIDE SEQUENCE</scope>
    <source>
        <strain evidence="3">BED1</strain>
    </source>
</reference>
<organism evidence="3 4">
    <name type="scientific">Boletus edulis BED1</name>
    <dbReference type="NCBI Taxonomy" id="1328754"/>
    <lineage>
        <taxon>Eukaryota</taxon>
        <taxon>Fungi</taxon>
        <taxon>Dikarya</taxon>
        <taxon>Basidiomycota</taxon>
        <taxon>Agaricomycotina</taxon>
        <taxon>Agaricomycetes</taxon>
        <taxon>Agaricomycetidae</taxon>
        <taxon>Boletales</taxon>
        <taxon>Boletineae</taxon>
        <taxon>Boletaceae</taxon>
        <taxon>Boletoideae</taxon>
        <taxon>Boletus</taxon>
    </lineage>
</organism>
<accession>A0AAD4BPI5</accession>
<evidence type="ECO:0000256" key="1">
    <source>
        <dbReference type="SAM" id="MobiDB-lite"/>
    </source>
</evidence>
<proteinExistence type="predicted"/>
<dbReference type="Pfam" id="PF20414">
    <property type="entry name" value="DUF6698"/>
    <property type="match status" value="1"/>
</dbReference>
<sequence length="516" mass="56608">MAPEGDSIKKKKGDNPYVSGAHTIARCVDLWCEVDKVIKIVRLLQQDEASKLGELDEDDIAREVREACLQKISPESREDANRTYYKIIHLIPGFKELVDDPTKSAELASICNKMNSDIKSTRSSDASHLKTQIPSYCLPNPHDPTSLHPPIAVGADRAELGLNHPILARWLCPLDQLKVFDENPEQARKALASGEIPMESYDFPALFWSGTMPGQDGDPDDPLPGLFRSYFLVRVARHIFLGPSFAIAHPEKKNRSCNAILNDVTTIEPEHIAYVCIHARFGITSKRQWNEVDGDVNYSEMYRSIIRFIRHADDLKWREGLLQWWNKEIFGNENGRGSSAREKKMAKKDGNSAPRMTTMEKLRAQMKARAAIPSEPSVFEPTSDSSIDPSLRSGCGTSKQGPSAESAPSATPRSTSGSITAAAPAVPLPAYYPSAISRASTATPVPVTPRPPPATAAAESPLSETESLPLTPVTNRRGRQGKSAKANGKRPAPPDEEVDSTAVGGRTGRKSKRSRK</sequence>
<dbReference type="AlphaFoldDB" id="A0AAD4BPI5"/>
<dbReference type="Proteomes" id="UP001194468">
    <property type="component" value="Unassembled WGS sequence"/>
</dbReference>
<protein>
    <submittedName>
        <fullName evidence="3">Uncharacterized protein</fullName>
    </submittedName>
</protein>
<dbReference type="EMBL" id="WHUW01000021">
    <property type="protein sequence ID" value="KAF8436567.1"/>
    <property type="molecule type" value="Genomic_DNA"/>
</dbReference>
<dbReference type="EMBL" id="WHUW01000021">
    <property type="protein sequence ID" value="KAF8436568.1"/>
    <property type="molecule type" value="Genomic_DNA"/>
</dbReference>
<feature type="compositionally biased region" description="Basic and acidic residues" evidence="1">
    <location>
        <begin position="339"/>
        <end position="350"/>
    </location>
</feature>
<feature type="region of interest" description="Disordered" evidence="1">
    <location>
        <begin position="333"/>
        <end position="419"/>
    </location>
</feature>
<gene>
    <name evidence="3" type="ORF">L210DRAFT_3647883</name>
    <name evidence="2" type="ORF">L210DRAFT_988337</name>
</gene>
<evidence type="ECO:0000313" key="2">
    <source>
        <dbReference type="EMBL" id="KAF8436567.1"/>
    </source>
</evidence>
<keyword evidence="4" id="KW-1185">Reference proteome</keyword>
<evidence type="ECO:0000313" key="3">
    <source>
        <dbReference type="EMBL" id="KAF8436568.1"/>
    </source>
</evidence>